<dbReference type="EMBL" id="JAIFTL010000087">
    <property type="protein sequence ID" value="KAG9323819.1"/>
    <property type="molecule type" value="Genomic_DNA"/>
</dbReference>
<protein>
    <submittedName>
        <fullName evidence="2">Uncharacterized protein</fullName>
    </submittedName>
</protein>
<evidence type="ECO:0000313" key="2">
    <source>
        <dbReference type="EMBL" id="KAG9323819.1"/>
    </source>
</evidence>
<evidence type="ECO:0000256" key="1">
    <source>
        <dbReference type="SAM" id="MobiDB-lite"/>
    </source>
</evidence>
<evidence type="ECO:0000313" key="3">
    <source>
        <dbReference type="Proteomes" id="UP000717515"/>
    </source>
</evidence>
<dbReference type="Proteomes" id="UP000717515">
    <property type="component" value="Unassembled WGS sequence"/>
</dbReference>
<accession>A0A9P8A7J6</accession>
<name>A0A9P8A7J6_MORAP</name>
<feature type="compositionally biased region" description="Basic residues" evidence="1">
    <location>
        <begin position="16"/>
        <end position="26"/>
    </location>
</feature>
<gene>
    <name evidence="2" type="ORF">KVV02_002265</name>
</gene>
<sequence length="181" mass="21086">MRQERYYWNNVLRAAKDRRKPQRKKPPERTVPTAADYKYEDMAKCIDLIHQRGSNGYGLCNRNTPCASSPGRATAPDHPPKRIRCDRGTQVNELSGTRRIMRRREYRLRQDANKDARTALKGLATKEQVLKTAQTMQEIDQAHAKHQEARRTLKSFETSTARLKDLRLRHQRSRPNAYGQS</sequence>
<dbReference type="AlphaFoldDB" id="A0A9P8A7J6"/>
<feature type="region of interest" description="Disordered" evidence="1">
    <location>
        <begin position="1"/>
        <end position="32"/>
    </location>
</feature>
<organism evidence="2 3">
    <name type="scientific">Mortierella alpina</name>
    <name type="common">Oleaginous fungus</name>
    <name type="synonym">Mortierella renispora</name>
    <dbReference type="NCBI Taxonomy" id="64518"/>
    <lineage>
        <taxon>Eukaryota</taxon>
        <taxon>Fungi</taxon>
        <taxon>Fungi incertae sedis</taxon>
        <taxon>Mucoromycota</taxon>
        <taxon>Mortierellomycotina</taxon>
        <taxon>Mortierellomycetes</taxon>
        <taxon>Mortierellales</taxon>
        <taxon>Mortierellaceae</taxon>
        <taxon>Mortierella</taxon>
    </lineage>
</organism>
<proteinExistence type="predicted"/>
<feature type="compositionally biased region" description="Basic and acidic residues" evidence="1">
    <location>
        <begin position="140"/>
        <end position="151"/>
    </location>
</feature>
<comment type="caution">
    <text evidence="2">The sequence shown here is derived from an EMBL/GenBank/DDBJ whole genome shotgun (WGS) entry which is preliminary data.</text>
</comment>
<feature type="region of interest" description="Disordered" evidence="1">
    <location>
        <begin position="140"/>
        <end position="181"/>
    </location>
</feature>
<reference evidence="2" key="1">
    <citation type="submission" date="2021-07" db="EMBL/GenBank/DDBJ databases">
        <title>Draft genome of Mortierella alpina, strain LL118, isolated from an aspen leaf litter sample.</title>
        <authorList>
            <person name="Yang S."/>
            <person name="Vinatzer B.A."/>
        </authorList>
    </citation>
    <scope>NUCLEOTIDE SEQUENCE</scope>
    <source>
        <strain evidence="2">LL118</strain>
    </source>
</reference>